<organism evidence="1 2">
    <name type="scientific">Auriscalpium vulgare</name>
    <dbReference type="NCBI Taxonomy" id="40419"/>
    <lineage>
        <taxon>Eukaryota</taxon>
        <taxon>Fungi</taxon>
        <taxon>Dikarya</taxon>
        <taxon>Basidiomycota</taxon>
        <taxon>Agaricomycotina</taxon>
        <taxon>Agaricomycetes</taxon>
        <taxon>Russulales</taxon>
        <taxon>Auriscalpiaceae</taxon>
        <taxon>Auriscalpium</taxon>
    </lineage>
</organism>
<evidence type="ECO:0000313" key="2">
    <source>
        <dbReference type="Proteomes" id="UP000814033"/>
    </source>
</evidence>
<gene>
    <name evidence="1" type="ORF">FA95DRAFT_1395318</name>
</gene>
<reference evidence="1" key="1">
    <citation type="submission" date="2021-02" db="EMBL/GenBank/DDBJ databases">
        <authorList>
            <consortium name="DOE Joint Genome Institute"/>
            <person name="Ahrendt S."/>
            <person name="Looney B.P."/>
            <person name="Miyauchi S."/>
            <person name="Morin E."/>
            <person name="Drula E."/>
            <person name="Courty P.E."/>
            <person name="Chicoki N."/>
            <person name="Fauchery L."/>
            <person name="Kohler A."/>
            <person name="Kuo A."/>
            <person name="Labutti K."/>
            <person name="Pangilinan J."/>
            <person name="Lipzen A."/>
            <person name="Riley R."/>
            <person name="Andreopoulos W."/>
            <person name="He G."/>
            <person name="Johnson J."/>
            <person name="Barry K.W."/>
            <person name="Grigoriev I.V."/>
            <person name="Nagy L."/>
            <person name="Hibbett D."/>
            <person name="Henrissat B."/>
            <person name="Matheny P.B."/>
            <person name="Labbe J."/>
            <person name="Martin F."/>
        </authorList>
    </citation>
    <scope>NUCLEOTIDE SEQUENCE</scope>
    <source>
        <strain evidence="1">FP105234-sp</strain>
    </source>
</reference>
<comment type="caution">
    <text evidence="1">The sequence shown here is derived from an EMBL/GenBank/DDBJ whole genome shotgun (WGS) entry which is preliminary data.</text>
</comment>
<proteinExistence type="predicted"/>
<protein>
    <submittedName>
        <fullName evidence="1">Uncharacterized protein</fullName>
    </submittedName>
</protein>
<accession>A0ACB8RRW8</accession>
<name>A0ACB8RRW8_9AGAM</name>
<sequence>MSRLASRAVKLALNPRLSGPTLTARPRRRALSVRRVCARRLSGASSRSWHVLLRGQFPLGPMQADVVAPSPSIEPAALHPIVSSQCALTPEHTPLFSPAFHDRITQPSTHAAVPHSTTAFHRQRGRHHLHAFGRLPRVVARPSPERIRRFDRLRTPTRKRPTLGFVCPMSHELDWLCDDGLYACPNERRIFDSPFAASIAHELCLS</sequence>
<dbReference type="EMBL" id="MU275927">
    <property type="protein sequence ID" value="KAI0046381.1"/>
    <property type="molecule type" value="Genomic_DNA"/>
</dbReference>
<evidence type="ECO:0000313" key="1">
    <source>
        <dbReference type="EMBL" id="KAI0046381.1"/>
    </source>
</evidence>
<dbReference type="Proteomes" id="UP000814033">
    <property type="component" value="Unassembled WGS sequence"/>
</dbReference>
<reference evidence="1" key="2">
    <citation type="journal article" date="2022" name="New Phytol.">
        <title>Evolutionary transition to the ectomycorrhizal habit in the genomes of a hyperdiverse lineage of mushroom-forming fungi.</title>
        <authorList>
            <person name="Looney B."/>
            <person name="Miyauchi S."/>
            <person name="Morin E."/>
            <person name="Drula E."/>
            <person name="Courty P.E."/>
            <person name="Kohler A."/>
            <person name="Kuo A."/>
            <person name="LaButti K."/>
            <person name="Pangilinan J."/>
            <person name="Lipzen A."/>
            <person name="Riley R."/>
            <person name="Andreopoulos W."/>
            <person name="He G."/>
            <person name="Johnson J."/>
            <person name="Nolan M."/>
            <person name="Tritt A."/>
            <person name="Barry K.W."/>
            <person name="Grigoriev I.V."/>
            <person name="Nagy L.G."/>
            <person name="Hibbett D."/>
            <person name="Henrissat B."/>
            <person name="Matheny P.B."/>
            <person name="Labbe J."/>
            <person name="Martin F.M."/>
        </authorList>
    </citation>
    <scope>NUCLEOTIDE SEQUENCE</scope>
    <source>
        <strain evidence="1">FP105234-sp</strain>
    </source>
</reference>
<keyword evidence="2" id="KW-1185">Reference proteome</keyword>